<keyword evidence="4" id="KW-1185">Reference proteome</keyword>
<evidence type="ECO:0000313" key="3">
    <source>
        <dbReference type="EMBL" id="KAK2175321.1"/>
    </source>
</evidence>
<reference evidence="3" key="1">
    <citation type="journal article" date="2023" name="Mol. Biol. Evol.">
        <title>Third-Generation Sequencing Reveals the Adaptive Role of the Epigenome in Three Deep-Sea Polychaetes.</title>
        <authorList>
            <person name="Perez M."/>
            <person name="Aroh O."/>
            <person name="Sun Y."/>
            <person name="Lan Y."/>
            <person name="Juniper S.K."/>
            <person name="Young C.R."/>
            <person name="Angers B."/>
            <person name="Qian P.Y."/>
        </authorList>
    </citation>
    <scope>NUCLEOTIDE SEQUENCE</scope>
    <source>
        <strain evidence="3">R07B-5</strain>
    </source>
</reference>
<evidence type="ECO:0000256" key="2">
    <source>
        <dbReference type="SAM" id="Phobius"/>
    </source>
</evidence>
<dbReference type="EMBL" id="JAODUO010000737">
    <property type="protein sequence ID" value="KAK2175321.1"/>
    <property type="molecule type" value="Genomic_DNA"/>
</dbReference>
<dbReference type="GO" id="GO:0004800">
    <property type="term" value="F:thyroxine 5'-deiodinase activity"/>
    <property type="evidence" value="ECO:0007669"/>
    <property type="project" value="InterPro"/>
</dbReference>
<keyword evidence="2" id="KW-0472">Membrane</keyword>
<dbReference type="Gene3D" id="3.40.30.10">
    <property type="entry name" value="Glutaredoxin"/>
    <property type="match status" value="1"/>
</dbReference>
<keyword evidence="1" id="KW-0893">Thyroid hormones biosynthesis</keyword>
<accession>A0AAD9KPU7</accession>
<dbReference type="GO" id="GO:0042446">
    <property type="term" value="P:hormone biosynthetic process"/>
    <property type="evidence" value="ECO:0007669"/>
    <property type="project" value="UniProtKB-KW"/>
</dbReference>
<organism evidence="3 4">
    <name type="scientific">Ridgeia piscesae</name>
    <name type="common">Tubeworm</name>
    <dbReference type="NCBI Taxonomy" id="27915"/>
    <lineage>
        <taxon>Eukaryota</taxon>
        <taxon>Metazoa</taxon>
        <taxon>Spiralia</taxon>
        <taxon>Lophotrochozoa</taxon>
        <taxon>Annelida</taxon>
        <taxon>Polychaeta</taxon>
        <taxon>Sedentaria</taxon>
        <taxon>Canalipalpata</taxon>
        <taxon>Sabellida</taxon>
        <taxon>Siboglinidae</taxon>
        <taxon>Ridgeia</taxon>
    </lineage>
</organism>
<dbReference type="GO" id="GO:0042403">
    <property type="term" value="P:thyroid hormone metabolic process"/>
    <property type="evidence" value="ECO:0007669"/>
    <property type="project" value="TreeGrafter"/>
</dbReference>
<comment type="similarity">
    <text evidence="1">Belongs to the iodothyronine deiodinase family.</text>
</comment>
<evidence type="ECO:0000313" key="4">
    <source>
        <dbReference type="Proteomes" id="UP001209878"/>
    </source>
</evidence>
<keyword evidence="1" id="KW-0560">Oxidoreductase</keyword>
<comment type="caution">
    <text evidence="3">The sequence shown here is derived from an EMBL/GenBank/DDBJ whole genome shotgun (WGS) entry which is preliminary data.</text>
</comment>
<feature type="transmembrane region" description="Helical" evidence="2">
    <location>
        <begin position="30"/>
        <end position="50"/>
    </location>
</feature>
<keyword evidence="2" id="KW-1133">Transmembrane helix</keyword>
<evidence type="ECO:0000256" key="1">
    <source>
        <dbReference type="RuleBase" id="RU000676"/>
    </source>
</evidence>
<keyword evidence="1" id="KW-0712">Selenocysteine</keyword>
<name>A0AAD9KPU7_RIDPI</name>
<proteinExistence type="inferred from homology"/>
<dbReference type="Pfam" id="PF00837">
    <property type="entry name" value="T4_deiodinase"/>
    <property type="match status" value="1"/>
</dbReference>
<dbReference type="InterPro" id="IPR000643">
    <property type="entry name" value="Iodothyronine_deiodinase"/>
</dbReference>
<comment type="function">
    <text evidence="1">Responsible for the deiodination of T4 (3,5,3',5'-tetraiodothyronine).</text>
</comment>
<dbReference type="PANTHER" id="PTHR11781:SF22">
    <property type="entry name" value="TYPE I IODOTHYRONINE DEIODINASE"/>
    <property type="match status" value="1"/>
</dbReference>
<dbReference type="Proteomes" id="UP001209878">
    <property type="component" value="Unassembled WGS sequence"/>
</dbReference>
<dbReference type="PANTHER" id="PTHR11781">
    <property type="entry name" value="IODOTHYRONINE DEIODINASE"/>
    <property type="match status" value="1"/>
</dbReference>
<sequence length="260" mass="29672">MTALLQKSNALTMSETTTLLGLLPCDCRRLVRVLMLCLCLALTKLYYRVLFLVPSVKQRMIAAISEKTHMNESSLKAEDWQDTLNTWQAFTATCHMFIQDLYTKVQPDSVAYDADVVSLDGTPRRLLDFASHDRPLFDEFAHIAADFDKEADFLTVYIEEAHPSDGWAFKNNISVKRHCRTEDRIAAARVLAQRTRQFPIVVDSMSDDANIAYGAFFERLYVIYNGKIAYAGGRGPRGYSLDQVKDWLQRYTNNNTVFVN</sequence>
<dbReference type="AlphaFoldDB" id="A0AAD9KPU7"/>
<keyword evidence="2" id="KW-0812">Transmembrane</keyword>
<gene>
    <name evidence="3" type="ORF">NP493_722g01025</name>
</gene>
<protein>
    <recommendedName>
        <fullName evidence="1">Iodothyronine deiodinase</fullName>
    </recommendedName>
</protein>